<sequence length="80" mass="9273">MLAGDTSWLLEKRLEKNLDGGSSAGILRHSPSTFSPYYEKKFHETNNDGNNSTLTWMELYLEEYTRDLIEHNLHLLISET</sequence>
<dbReference type="EMBL" id="OX597833">
    <property type="protein sequence ID" value="CAI9737198.1"/>
    <property type="molecule type" value="Genomic_DNA"/>
</dbReference>
<reference evidence="1" key="1">
    <citation type="submission" date="2023-08" db="EMBL/GenBank/DDBJ databases">
        <authorList>
            <person name="Alioto T."/>
            <person name="Alioto T."/>
            <person name="Gomez Garrido J."/>
        </authorList>
    </citation>
    <scope>NUCLEOTIDE SEQUENCE</scope>
</reference>
<evidence type="ECO:0000313" key="1">
    <source>
        <dbReference type="EMBL" id="CAI9737198.1"/>
    </source>
</evidence>
<organism evidence="1 2">
    <name type="scientific">Octopus vulgaris</name>
    <name type="common">Common octopus</name>
    <dbReference type="NCBI Taxonomy" id="6645"/>
    <lineage>
        <taxon>Eukaryota</taxon>
        <taxon>Metazoa</taxon>
        <taxon>Spiralia</taxon>
        <taxon>Lophotrochozoa</taxon>
        <taxon>Mollusca</taxon>
        <taxon>Cephalopoda</taxon>
        <taxon>Coleoidea</taxon>
        <taxon>Octopodiformes</taxon>
        <taxon>Octopoda</taxon>
        <taxon>Incirrata</taxon>
        <taxon>Octopodidae</taxon>
        <taxon>Octopus</taxon>
    </lineage>
</organism>
<proteinExistence type="predicted"/>
<evidence type="ECO:0000313" key="2">
    <source>
        <dbReference type="Proteomes" id="UP001162480"/>
    </source>
</evidence>
<accession>A0AA36FKA7</accession>
<dbReference type="AlphaFoldDB" id="A0AA36FKA7"/>
<protein>
    <submittedName>
        <fullName evidence="1">Uncharacterized protein</fullName>
    </submittedName>
</protein>
<dbReference type="Proteomes" id="UP001162480">
    <property type="component" value="Chromosome 20"/>
</dbReference>
<name>A0AA36FKA7_OCTVU</name>
<gene>
    <name evidence="1" type="ORF">OCTVUL_1B024490</name>
</gene>
<keyword evidence="2" id="KW-1185">Reference proteome</keyword>